<gene>
    <name evidence="2" type="ordered locus">Shal_2190</name>
</gene>
<accession>B0TUM1</accession>
<evidence type="ECO:0000313" key="3">
    <source>
        <dbReference type="Proteomes" id="UP000001317"/>
    </source>
</evidence>
<keyword evidence="3" id="KW-1185">Reference proteome</keyword>
<dbReference type="RefSeq" id="WP_012277279.1">
    <property type="nucleotide sequence ID" value="NC_010334.1"/>
</dbReference>
<protein>
    <submittedName>
        <fullName evidence="2">Uncharacterized protein</fullName>
    </submittedName>
</protein>
<feature type="coiled-coil region" evidence="1">
    <location>
        <begin position="88"/>
        <end position="115"/>
    </location>
</feature>
<dbReference type="KEGG" id="shl:Shal_2190"/>
<name>B0TUM1_SHEHH</name>
<dbReference type="Proteomes" id="UP000001317">
    <property type="component" value="Chromosome"/>
</dbReference>
<dbReference type="HOGENOM" id="CLU_144788_0_0_6"/>
<evidence type="ECO:0000313" key="2">
    <source>
        <dbReference type="EMBL" id="ABZ76749.1"/>
    </source>
</evidence>
<dbReference type="eggNOG" id="ENOG50334EY">
    <property type="taxonomic scope" value="Bacteria"/>
</dbReference>
<dbReference type="STRING" id="458817.Shal_2190"/>
<reference evidence="2" key="1">
    <citation type="submission" date="2008-01" db="EMBL/GenBank/DDBJ databases">
        <title>Complete sequence of Shewanella halifaxensis HAW-EB4.</title>
        <authorList>
            <consortium name="US DOE Joint Genome Institute"/>
            <person name="Copeland A."/>
            <person name="Lucas S."/>
            <person name="Lapidus A."/>
            <person name="Glavina del Rio T."/>
            <person name="Dalin E."/>
            <person name="Tice H."/>
            <person name="Bruce D."/>
            <person name="Goodwin L."/>
            <person name="Pitluck S."/>
            <person name="Sims D."/>
            <person name="Brettin T."/>
            <person name="Detter J.C."/>
            <person name="Han C."/>
            <person name="Kuske C.R."/>
            <person name="Schmutz J."/>
            <person name="Larimer F."/>
            <person name="Land M."/>
            <person name="Hauser L."/>
            <person name="Kyrpides N."/>
            <person name="Kim E."/>
            <person name="Zhao J.-S."/>
            <person name="Richardson P."/>
        </authorList>
    </citation>
    <scope>NUCLEOTIDE SEQUENCE [LARGE SCALE GENOMIC DNA]</scope>
    <source>
        <strain evidence="2">HAW-EB4</strain>
    </source>
</reference>
<keyword evidence="1" id="KW-0175">Coiled coil</keyword>
<proteinExistence type="predicted"/>
<dbReference type="EMBL" id="CP000931">
    <property type="protein sequence ID" value="ABZ76749.1"/>
    <property type="molecule type" value="Genomic_DNA"/>
</dbReference>
<organism evidence="2 3">
    <name type="scientific">Shewanella halifaxensis (strain HAW-EB4)</name>
    <dbReference type="NCBI Taxonomy" id="458817"/>
    <lineage>
        <taxon>Bacteria</taxon>
        <taxon>Pseudomonadati</taxon>
        <taxon>Pseudomonadota</taxon>
        <taxon>Gammaproteobacteria</taxon>
        <taxon>Alteromonadales</taxon>
        <taxon>Shewanellaceae</taxon>
        <taxon>Shewanella</taxon>
    </lineage>
</organism>
<sequence>MAVLRGKALDTEIERELITMVAEGYDRSPITPTDVHRRLVNKGIVQGKLSTLSTSTRKELIEVYRNKQFDDVGGAYASSLRKGSTQSKAAIISKNAQLTEQVKQAQEQLAMNTKVLLSIVTSLKNSGTVANVERCLSPYLIRELKED</sequence>
<dbReference type="AlphaFoldDB" id="B0TUM1"/>
<evidence type="ECO:0000256" key="1">
    <source>
        <dbReference type="SAM" id="Coils"/>
    </source>
</evidence>
<dbReference type="OrthoDB" id="6705805at2"/>